<evidence type="ECO:0000313" key="2">
    <source>
        <dbReference type="EMBL" id="OBY63991.1"/>
    </source>
</evidence>
<dbReference type="KEGG" id="prn:BW723_04760"/>
<evidence type="ECO:0000313" key="3">
    <source>
        <dbReference type="Proteomes" id="UP000092612"/>
    </source>
</evidence>
<evidence type="ECO:0000256" key="1">
    <source>
        <dbReference type="SAM" id="Coils"/>
    </source>
</evidence>
<feature type="coiled-coil region" evidence="1">
    <location>
        <begin position="297"/>
        <end position="324"/>
    </location>
</feature>
<accession>A0A1B8TW78</accession>
<proteinExistence type="predicted"/>
<keyword evidence="1" id="KW-0175">Coiled coil</keyword>
<gene>
    <name evidence="2" type="ORF">LPB301_10950</name>
</gene>
<reference evidence="3" key="1">
    <citation type="submission" date="2016-02" db="EMBL/GenBank/DDBJ databases">
        <title>Paenibacillus sp. LPB0068, isolated from Crassostrea gigas.</title>
        <authorList>
            <person name="Shin S.-K."/>
            <person name="Yi H."/>
        </authorList>
    </citation>
    <scope>NUCLEOTIDE SEQUENCE [LARGE SCALE GENOMIC DNA]</scope>
    <source>
        <strain evidence="3">KCTC 23969</strain>
    </source>
</reference>
<dbReference type="PANTHER" id="PTHR34817">
    <property type="entry name" value="NUCLEOTIDYLTRANSFERASE"/>
    <property type="match status" value="1"/>
</dbReference>
<protein>
    <submittedName>
        <fullName evidence="2">Nucleotidyltransferase</fullName>
    </submittedName>
</protein>
<dbReference type="STRING" id="996801.BW723_04760"/>
<dbReference type="OrthoDB" id="243791at2"/>
<name>A0A1B8TW78_9FLAO</name>
<dbReference type="PANTHER" id="PTHR34817:SF1">
    <property type="entry name" value="NUCLEOTIDYLTRANSFERASE"/>
    <property type="match status" value="1"/>
</dbReference>
<keyword evidence="2" id="KW-0808">Transferase</keyword>
<dbReference type="Pfam" id="PF10127">
    <property type="entry name" value="RlaP"/>
    <property type="match status" value="1"/>
</dbReference>
<dbReference type="GO" id="GO:0016740">
    <property type="term" value="F:transferase activity"/>
    <property type="evidence" value="ECO:0007669"/>
    <property type="project" value="UniProtKB-KW"/>
</dbReference>
<keyword evidence="3" id="KW-1185">Reference proteome</keyword>
<comment type="caution">
    <text evidence="2">The sequence shown here is derived from an EMBL/GenBank/DDBJ whole genome shotgun (WGS) entry which is preliminary data.</text>
</comment>
<dbReference type="AlphaFoldDB" id="A0A1B8TW78"/>
<sequence>MTIQELKKSGSIIFECISGSKAYGLATLNSDTDIRGVFILPKETFYSLDYVGQINDEKNDVAFYELRKFIELCAKNNPNILEMLNVPDECILYKHPLFDEIKKEIFLSKLCKNTFANYAFTQIKKARGFNKKITNPVDKKRKSVDDFCVVNVRKKSISLNQFLSENSLNKEYCGLAKITHIKDFYNLFYNEKLNYKGVSKENANEVCLSSIPKEEEPIALLYFNLDGYSSYCKKYKEYWSWVEKRNNERYKSNISHNKNYDAKNMMHTFRLLHMAKEIGEESLIKVKRNDRDFLLSIKNAEFEYEDLVEKAERIKNDLDIIYEDSKLQEVPNLVDVNKLLISIRSEFYNQ</sequence>
<dbReference type="Proteomes" id="UP000092612">
    <property type="component" value="Unassembled WGS sequence"/>
</dbReference>
<dbReference type="InterPro" id="IPR018775">
    <property type="entry name" value="RlaP"/>
</dbReference>
<dbReference type="EMBL" id="LSFL01000035">
    <property type="protein sequence ID" value="OBY63991.1"/>
    <property type="molecule type" value="Genomic_DNA"/>
</dbReference>
<organism evidence="2 3">
    <name type="scientific">Polaribacter reichenbachii</name>
    <dbReference type="NCBI Taxonomy" id="996801"/>
    <lineage>
        <taxon>Bacteria</taxon>
        <taxon>Pseudomonadati</taxon>
        <taxon>Bacteroidota</taxon>
        <taxon>Flavobacteriia</taxon>
        <taxon>Flavobacteriales</taxon>
        <taxon>Flavobacteriaceae</taxon>
    </lineage>
</organism>